<dbReference type="InterPro" id="IPR036390">
    <property type="entry name" value="WH_DNA-bd_sf"/>
</dbReference>
<dbReference type="InterPro" id="IPR000835">
    <property type="entry name" value="HTH_MarR-typ"/>
</dbReference>
<dbReference type="InterPro" id="IPR036388">
    <property type="entry name" value="WH-like_DNA-bd_sf"/>
</dbReference>
<sequence>MSSSAPLEQADFEALSEFRYQLRRFLRFSEDAAQSAGLTPLHYLVLLHIKGFPGQDWATVGQLAERLQMQHHGAVALVSRCEKAGLVTRNPGVHDKRQVCVRLTALGEKNLRHLAELHRNELRSLSNVFKVARISAFNDSEGGA</sequence>
<keyword evidence="3" id="KW-1185">Reference proteome</keyword>
<evidence type="ECO:0000313" key="3">
    <source>
        <dbReference type="Proteomes" id="UP000657372"/>
    </source>
</evidence>
<accession>A0ABS0ERK4</accession>
<gene>
    <name evidence="2" type="ORF">IXC47_06640</name>
</gene>
<dbReference type="Gene3D" id="1.10.10.10">
    <property type="entry name" value="Winged helix-like DNA-binding domain superfamily/Winged helix DNA-binding domain"/>
    <property type="match status" value="1"/>
</dbReference>
<dbReference type="PANTHER" id="PTHR33164">
    <property type="entry name" value="TRANSCRIPTIONAL REGULATOR, MARR FAMILY"/>
    <property type="match status" value="1"/>
</dbReference>
<comment type="caution">
    <text evidence="2">The sequence shown here is derived from an EMBL/GenBank/DDBJ whole genome shotgun (WGS) entry which is preliminary data.</text>
</comment>
<dbReference type="EMBL" id="JADOEL010000003">
    <property type="protein sequence ID" value="MBF8177350.1"/>
    <property type="molecule type" value="Genomic_DNA"/>
</dbReference>
<dbReference type="SUPFAM" id="SSF46785">
    <property type="entry name" value="Winged helix' DNA-binding domain"/>
    <property type="match status" value="1"/>
</dbReference>
<dbReference type="Pfam" id="PF12802">
    <property type="entry name" value="MarR_2"/>
    <property type="match status" value="1"/>
</dbReference>
<dbReference type="SMART" id="SM00347">
    <property type="entry name" value="HTH_MARR"/>
    <property type="match status" value="1"/>
</dbReference>
<reference evidence="2 3" key="1">
    <citation type="submission" date="2020-11" db="EMBL/GenBank/DDBJ databases">
        <title>WGS of Herminiimonas contaminans strain Marseille-Q4544 isolated from planarians Schmidtea mediterranea.</title>
        <authorList>
            <person name="Kangale L."/>
        </authorList>
    </citation>
    <scope>NUCLEOTIDE SEQUENCE [LARGE SCALE GENOMIC DNA]</scope>
    <source>
        <strain evidence="2 3">Marseille-Q4544</strain>
    </source>
</reference>
<proteinExistence type="predicted"/>
<name>A0ABS0ERK4_9BURK</name>
<dbReference type="RefSeq" id="WP_195875063.1">
    <property type="nucleotide sequence ID" value="NZ_JADOEL010000003.1"/>
</dbReference>
<dbReference type="PROSITE" id="PS50995">
    <property type="entry name" value="HTH_MARR_2"/>
    <property type="match status" value="1"/>
</dbReference>
<dbReference type="InterPro" id="IPR039422">
    <property type="entry name" value="MarR/SlyA-like"/>
</dbReference>
<dbReference type="PANTHER" id="PTHR33164:SF43">
    <property type="entry name" value="HTH-TYPE TRANSCRIPTIONAL REPRESSOR YETL"/>
    <property type="match status" value="1"/>
</dbReference>
<evidence type="ECO:0000313" key="2">
    <source>
        <dbReference type="EMBL" id="MBF8177350.1"/>
    </source>
</evidence>
<protein>
    <submittedName>
        <fullName evidence="2">MarR family transcriptional regulator</fullName>
    </submittedName>
</protein>
<evidence type="ECO:0000259" key="1">
    <source>
        <dbReference type="PROSITE" id="PS50995"/>
    </source>
</evidence>
<organism evidence="2 3">
    <name type="scientific">Herminiimonas contaminans</name>
    <dbReference type="NCBI Taxonomy" id="1111140"/>
    <lineage>
        <taxon>Bacteria</taxon>
        <taxon>Pseudomonadati</taxon>
        <taxon>Pseudomonadota</taxon>
        <taxon>Betaproteobacteria</taxon>
        <taxon>Burkholderiales</taxon>
        <taxon>Oxalobacteraceae</taxon>
        <taxon>Herminiimonas</taxon>
    </lineage>
</organism>
<feature type="domain" description="HTH marR-type" evidence="1">
    <location>
        <begin position="8"/>
        <end position="144"/>
    </location>
</feature>
<dbReference type="Proteomes" id="UP000657372">
    <property type="component" value="Unassembled WGS sequence"/>
</dbReference>